<protein>
    <submittedName>
        <fullName evidence="2">Uncharacterized protein</fullName>
    </submittedName>
</protein>
<sequence length="77" mass="8108">QSAGSGARVRWLPPSAGGEAQGRHRPVQMELRARARDVTASQLKAAATVSQVWLFEAIQCVSSQLQAARSGRAGAAH</sequence>
<feature type="region of interest" description="Disordered" evidence="1">
    <location>
        <begin position="1"/>
        <end position="25"/>
    </location>
</feature>
<evidence type="ECO:0000313" key="2">
    <source>
        <dbReference type="EnsemblPlants" id="AET5Gv20767200.5"/>
    </source>
</evidence>
<keyword evidence="3" id="KW-1185">Reference proteome</keyword>
<accession>A0A453LHE2</accession>
<name>A0A453LHE2_AEGTS</name>
<reference evidence="2" key="5">
    <citation type="journal article" date="2021" name="G3 (Bethesda)">
        <title>Aegilops tauschii genome assembly Aet v5.0 features greater sequence contiguity and improved annotation.</title>
        <authorList>
            <person name="Wang L."/>
            <person name="Zhu T."/>
            <person name="Rodriguez J.C."/>
            <person name="Deal K.R."/>
            <person name="Dubcovsky J."/>
            <person name="McGuire P.E."/>
            <person name="Lux T."/>
            <person name="Spannagl M."/>
            <person name="Mayer K.F.X."/>
            <person name="Baldrich P."/>
            <person name="Meyers B.C."/>
            <person name="Huo N."/>
            <person name="Gu Y.Q."/>
            <person name="Zhou H."/>
            <person name="Devos K.M."/>
            <person name="Bennetzen J.L."/>
            <person name="Unver T."/>
            <person name="Budak H."/>
            <person name="Gulick P.J."/>
            <person name="Galiba G."/>
            <person name="Kalapos B."/>
            <person name="Nelson D.R."/>
            <person name="Li P."/>
            <person name="You F.M."/>
            <person name="Luo M.C."/>
            <person name="Dvorak J."/>
        </authorList>
    </citation>
    <scope>NUCLEOTIDE SEQUENCE [LARGE SCALE GENOMIC DNA]</scope>
    <source>
        <strain evidence="2">cv. AL8/78</strain>
    </source>
</reference>
<evidence type="ECO:0000256" key="1">
    <source>
        <dbReference type="SAM" id="MobiDB-lite"/>
    </source>
</evidence>
<dbReference type="Proteomes" id="UP000015105">
    <property type="component" value="Chromosome 5D"/>
</dbReference>
<reference evidence="2" key="4">
    <citation type="submission" date="2019-03" db="UniProtKB">
        <authorList>
            <consortium name="EnsemblPlants"/>
        </authorList>
    </citation>
    <scope>IDENTIFICATION</scope>
</reference>
<evidence type="ECO:0000313" key="3">
    <source>
        <dbReference type="Proteomes" id="UP000015105"/>
    </source>
</evidence>
<dbReference type="AlphaFoldDB" id="A0A453LHE2"/>
<proteinExistence type="predicted"/>
<dbReference type="EnsemblPlants" id="AET5Gv20767200.5">
    <property type="protein sequence ID" value="AET5Gv20767200.5"/>
    <property type="gene ID" value="AET5Gv20767200"/>
</dbReference>
<dbReference type="Gramene" id="AET5Gv20767200.5">
    <property type="protein sequence ID" value="AET5Gv20767200.5"/>
    <property type="gene ID" value="AET5Gv20767200"/>
</dbReference>
<reference evidence="2" key="3">
    <citation type="journal article" date="2017" name="Nature">
        <title>Genome sequence of the progenitor of the wheat D genome Aegilops tauschii.</title>
        <authorList>
            <person name="Luo M.C."/>
            <person name="Gu Y.Q."/>
            <person name="Puiu D."/>
            <person name="Wang H."/>
            <person name="Twardziok S.O."/>
            <person name="Deal K.R."/>
            <person name="Huo N."/>
            <person name="Zhu T."/>
            <person name="Wang L."/>
            <person name="Wang Y."/>
            <person name="McGuire P.E."/>
            <person name="Liu S."/>
            <person name="Long H."/>
            <person name="Ramasamy R.K."/>
            <person name="Rodriguez J.C."/>
            <person name="Van S.L."/>
            <person name="Yuan L."/>
            <person name="Wang Z."/>
            <person name="Xia Z."/>
            <person name="Xiao L."/>
            <person name="Anderson O.D."/>
            <person name="Ouyang S."/>
            <person name="Liang Y."/>
            <person name="Zimin A.V."/>
            <person name="Pertea G."/>
            <person name="Qi P."/>
            <person name="Bennetzen J.L."/>
            <person name="Dai X."/>
            <person name="Dawson M.W."/>
            <person name="Muller H.G."/>
            <person name="Kugler K."/>
            <person name="Rivarola-Duarte L."/>
            <person name="Spannagl M."/>
            <person name="Mayer K.F.X."/>
            <person name="Lu F.H."/>
            <person name="Bevan M.W."/>
            <person name="Leroy P."/>
            <person name="Li P."/>
            <person name="You F.M."/>
            <person name="Sun Q."/>
            <person name="Liu Z."/>
            <person name="Lyons E."/>
            <person name="Wicker T."/>
            <person name="Salzberg S.L."/>
            <person name="Devos K.M."/>
            <person name="Dvorak J."/>
        </authorList>
    </citation>
    <scope>NUCLEOTIDE SEQUENCE [LARGE SCALE GENOMIC DNA]</scope>
    <source>
        <strain evidence="2">cv. AL8/78</strain>
    </source>
</reference>
<organism evidence="2 3">
    <name type="scientific">Aegilops tauschii subsp. strangulata</name>
    <name type="common">Goatgrass</name>
    <dbReference type="NCBI Taxonomy" id="200361"/>
    <lineage>
        <taxon>Eukaryota</taxon>
        <taxon>Viridiplantae</taxon>
        <taxon>Streptophyta</taxon>
        <taxon>Embryophyta</taxon>
        <taxon>Tracheophyta</taxon>
        <taxon>Spermatophyta</taxon>
        <taxon>Magnoliopsida</taxon>
        <taxon>Liliopsida</taxon>
        <taxon>Poales</taxon>
        <taxon>Poaceae</taxon>
        <taxon>BOP clade</taxon>
        <taxon>Pooideae</taxon>
        <taxon>Triticodae</taxon>
        <taxon>Triticeae</taxon>
        <taxon>Triticinae</taxon>
        <taxon>Aegilops</taxon>
    </lineage>
</organism>
<reference evidence="3" key="1">
    <citation type="journal article" date="2014" name="Science">
        <title>Ancient hybridizations among the ancestral genomes of bread wheat.</title>
        <authorList>
            <consortium name="International Wheat Genome Sequencing Consortium,"/>
            <person name="Marcussen T."/>
            <person name="Sandve S.R."/>
            <person name="Heier L."/>
            <person name="Spannagl M."/>
            <person name="Pfeifer M."/>
            <person name="Jakobsen K.S."/>
            <person name="Wulff B.B."/>
            <person name="Steuernagel B."/>
            <person name="Mayer K.F."/>
            <person name="Olsen O.A."/>
        </authorList>
    </citation>
    <scope>NUCLEOTIDE SEQUENCE [LARGE SCALE GENOMIC DNA]</scope>
    <source>
        <strain evidence="3">cv. AL8/78</strain>
    </source>
</reference>
<reference evidence="3" key="2">
    <citation type="journal article" date="2017" name="Nat. Plants">
        <title>The Aegilops tauschii genome reveals multiple impacts of transposons.</title>
        <authorList>
            <person name="Zhao G."/>
            <person name="Zou C."/>
            <person name="Li K."/>
            <person name="Wang K."/>
            <person name="Li T."/>
            <person name="Gao L."/>
            <person name="Zhang X."/>
            <person name="Wang H."/>
            <person name="Yang Z."/>
            <person name="Liu X."/>
            <person name="Jiang W."/>
            <person name="Mao L."/>
            <person name="Kong X."/>
            <person name="Jiao Y."/>
            <person name="Jia J."/>
        </authorList>
    </citation>
    <scope>NUCLEOTIDE SEQUENCE [LARGE SCALE GENOMIC DNA]</scope>
    <source>
        <strain evidence="3">cv. AL8/78</strain>
    </source>
</reference>